<dbReference type="WBParaSite" id="maker-uti_cns_0043562-snap-gene-0.8-mRNA-1">
    <property type="protein sequence ID" value="maker-uti_cns_0043562-snap-gene-0.8-mRNA-1"/>
    <property type="gene ID" value="maker-uti_cns_0043562-snap-gene-0.8"/>
</dbReference>
<evidence type="ECO:0000256" key="4">
    <source>
        <dbReference type="ARBA" id="ARBA00022989"/>
    </source>
</evidence>
<proteinExistence type="predicted"/>
<evidence type="ECO:0000256" key="7">
    <source>
        <dbReference type="SAM" id="SignalP"/>
    </source>
</evidence>
<keyword evidence="3 7" id="KW-0732">Signal</keyword>
<sequence>MSLLGYRQAILAAACCSLLLVIDVTAGRAIQVSYIGCFMDNSARDMRGLSRIESVGEISVSTSFVSSGSMSWDFCSSFCALGGFPYFGLQYTWACFCSWDFGSLGPAKESDCNMPCNGNSSQICGGLWRNSVFALTYPKRSCFKQSQMPSLTVSSTLPISWSIAAQTALDCLIPCEASADCQAVIFSGQQRLCHLLRFAYPPASLSSTDGDYFVRG</sequence>
<keyword evidence="2" id="KW-0812">Transmembrane</keyword>
<feature type="chain" id="PRO_5009845879" evidence="7">
    <location>
        <begin position="30"/>
        <end position="216"/>
    </location>
</feature>
<reference evidence="10 11" key="1">
    <citation type="submission" date="2016-11" db="UniProtKB">
        <authorList>
            <consortium name="WormBaseParasite"/>
        </authorList>
    </citation>
    <scope>IDENTIFICATION</scope>
</reference>
<feature type="domain" description="WSC" evidence="8">
    <location>
        <begin position="31"/>
        <end position="136"/>
    </location>
</feature>
<dbReference type="PANTHER" id="PTHR24269">
    <property type="entry name" value="KREMEN PROTEIN"/>
    <property type="match status" value="1"/>
</dbReference>
<evidence type="ECO:0000313" key="11">
    <source>
        <dbReference type="WBParaSite" id="maker-uti_cns_0043562-snap-gene-0.8-mRNA-1"/>
    </source>
</evidence>
<dbReference type="AlphaFoldDB" id="A0A1I8IZP2"/>
<comment type="subcellular location">
    <subcellularLocation>
        <location evidence="1">Membrane</location>
        <topology evidence="1">Single-pass membrane protein</topology>
    </subcellularLocation>
</comment>
<dbReference type="Pfam" id="PF01822">
    <property type="entry name" value="WSC"/>
    <property type="match status" value="1"/>
</dbReference>
<feature type="signal peptide" evidence="7">
    <location>
        <begin position="1"/>
        <end position="29"/>
    </location>
</feature>
<dbReference type="GO" id="GO:0005886">
    <property type="term" value="C:plasma membrane"/>
    <property type="evidence" value="ECO:0007669"/>
    <property type="project" value="TreeGrafter"/>
</dbReference>
<dbReference type="Proteomes" id="UP000095280">
    <property type="component" value="Unplaced"/>
</dbReference>
<dbReference type="PANTHER" id="PTHR24269:SF16">
    <property type="entry name" value="PROTEIN SLG1"/>
    <property type="match status" value="1"/>
</dbReference>
<dbReference type="PROSITE" id="PS51212">
    <property type="entry name" value="WSC"/>
    <property type="match status" value="1"/>
</dbReference>
<keyword evidence="5" id="KW-0472">Membrane</keyword>
<protein>
    <submittedName>
        <fullName evidence="10 11">WSC domain-containing protein</fullName>
    </submittedName>
</protein>
<accession>A0A1I8IZP2</accession>
<evidence type="ECO:0000256" key="3">
    <source>
        <dbReference type="ARBA" id="ARBA00022729"/>
    </source>
</evidence>
<evidence type="ECO:0000256" key="1">
    <source>
        <dbReference type="ARBA" id="ARBA00004167"/>
    </source>
</evidence>
<evidence type="ECO:0000259" key="8">
    <source>
        <dbReference type="PROSITE" id="PS51212"/>
    </source>
</evidence>
<organism evidence="9 10">
    <name type="scientific">Macrostomum lignano</name>
    <dbReference type="NCBI Taxonomy" id="282301"/>
    <lineage>
        <taxon>Eukaryota</taxon>
        <taxon>Metazoa</taxon>
        <taxon>Spiralia</taxon>
        <taxon>Lophotrochozoa</taxon>
        <taxon>Platyhelminthes</taxon>
        <taxon>Rhabditophora</taxon>
        <taxon>Macrostomorpha</taxon>
        <taxon>Macrostomida</taxon>
        <taxon>Macrostomidae</taxon>
        <taxon>Macrostomum</taxon>
    </lineage>
</organism>
<dbReference type="SMART" id="SM00321">
    <property type="entry name" value="WSC"/>
    <property type="match status" value="1"/>
</dbReference>
<dbReference type="InterPro" id="IPR002889">
    <property type="entry name" value="WSC_carb-bd"/>
</dbReference>
<dbReference type="WBParaSite" id="maker-uti_cns_0043562-snap-gene-0.7-mRNA-1">
    <property type="protein sequence ID" value="maker-uti_cns_0043562-snap-gene-0.7-mRNA-1"/>
    <property type="gene ID" value="maker-uti_cns_0043562-snap-gene-0.7"/>
</dbReference>
<dbReference type="InterPro" id="IPR051836">
    <property type="entry name" value="Kremen_rcpt"/>
</dbReference>
<evidence type="ECO:0000256" key="2">
    <source>
        <dbReference type="ARBA" id="ARBA00022692"/>
    </source>
</evidence>
<keyword evidence="6" id="KW-0325">Glycoprotein</keyword>
<keyword evidence="9" id="KW-1185">Reference proteome</keyword>
<evidence type="ECO:0000313" key="9">
    <source>
        <dbReference type="Proteomes" id="UP000095280"/>
    </source>
</evidence>
<evidence type="ECO:0000256" key="5">
    <source>
        <dbReference type="ARBA" id="ARBA00023136"/>
    </source>
</evidence>
<evidence type="ECO:0000313" key="10">
    <source>
        <dbReference type="WBParaSite" id="maker-uti_cns_0043562-snap-gene-0.7-mRNA-1"/>
    </source>
</evidence>
<keyword evidence="4" id="KW-1133">Transmembrane helix</keyword>
<name>A0A1I8IZP2_9PLAT</name>
<evidence type="ECO:0000256" key="6">
    <source>
        <dbReference type="ARBA" id="ARBA00023180"/>
    </source>
</evidence>